<proteinExistence type="predicted"/>
<accession>A0A9Q3IQ78</accession>
<gene>
    <name evidence="2" type="ORF">O181_087740</name>
</gene>
<protein>
    <submittedName>
        <fullName evidence="2">Uncharacterized protein</fullName>
    </submittedName>
</protein>
<feature type="region of interest" description="Disordered" evidence="1">
    <location>
        <begin position="1"/>
        <end position="22"/>
    </location>
</feature>
<keyword evidence="3" id="KW-1185">Reference proteome</keyword>
<organism evidence="2 3">
    <name type="scientific">Austropuccinia psidii MF-1</name>
    <dbReference type="NCBI Taxonomy" id="1389203"/>
    <lineage>
        <taxon>Eukaryota</taxon>
        <taxon>Fungi</taxon>
        <taxon>Dikarya</taxon>
        <taxon>Basidiomycota</taxon>
        <taxon>Pucciniomycotina</taxon>
        <taxon>Pucciniomycetes</taxon>
        <taxon>Pucciniales</taxon>
        <taxon>Sphaerophragmiaceae</taxon>
        <taxon>Austropuccinia</taxon>
    </lineage>
</organism>
<dbReference type="AlphaFoldDB" id="A0A9Q3IQ78"/>
<reference evidence="2" key="1">
    <citation type="submission" date="2021-03" db="EMBL/GenBank/DDBJ databases">
        <title>Draft genome sequence of rust myrtle Austropuccinia psidii MF-1, a brazilian biotype.</title>
        <authorList>
            <person name="Quecine M.C."/>
            <person name="Pachon D.M.R."/>
            <person name="Bonatelli M.L."/>
            <person name="Correr F.H."/>
            <person name="Franceschini L.M."/>
            <person name="Leite T.F."/>
            <person name="Margarido G.R.A."/>
            <person name="Almeida C.A."/>
            <person name="Ferrarezi J.A."/>
            <person name="Labate C.A."/>
        </authorList>
    </citation>
    <scope>NUCLEOTIDE SEQUENCE</scope>
    <source>
        <strain evidence="2">MF-1</strain>
    </source>
</reference>
<evidence type="ECO:0000313" key="2">
    <source>
        <dbReference type="EMBL" id="MBW0548025.1"/>
    </source>
</evidence>
<dbReference type="Proteomes" id="UP000765509">
    <property type="component" value="Unassembled WGS sequence"/>
</dbReference>
<comment type="caution">
    <text evidence="2">The sequence shown here is derived from an EMBL/GenBank/DDBJ whole genome shotgun (WGS) entry which is preliminary data.</text>
</comment>
<dbReference type="OrthoDB" id="2506366at2759"/>
<name>A0A9Q3IQ78_9BASI</name>
<evidence type="ECO:0000256" key="1">
    <source>
        <dbReference type="SAM" id="MobiDB-lite"/>
    </source>
</evidence>
<evidence type="ECO:0000313" key="3">
    <source>
        <dbReference type="Proteomes" id="UP000765509"/>
    </source>
</evidence>
<sequence length="97" mass="11134">MLRPQQLSPPPTPKAFATSTPGKLPTAERFEKMVHITTPTQQPERFTIPTKYIVKIKAKYYKLSFNGSDVEDFIKRPESIASIEECNERCLAMEIEF</sequence>
<dbReference type="EMBL" id="AVOT02053141">
    <property type="protein sequence ID" value="MBW0548025.1"/>
    <property type="molecule type" value="Genomic_DNA"/>
</dbReference>